<keyword evidence="2" id="KW-1185">Reference proteome</keyword>
<comment type="caution">
    <text evidence="1">The sequence shown here is derived from an EMBL/GenBank/DDBJ whole genome shotgun (WGS) entry which is preliminary data.</text>
</comment>
<evidence type="ECO:0000313" key="1">
    <source>
        <dbReference type="EMBL" id="KAJ0092860.1"/>
    </source>
</evidence>
<organism evidence="1 2">
    <name type="scientific">Pistacia atlantica</name>
    <dbReference type="NCBI Taxonomy" id="434234"/>
    <lineage>
        <taxon>Eukaryota</taxon>
        <taxon>Viridiplantae</taxon>
        <taxon>Streptophyta</taxon>
        <taxon>Embryophyta</taxon>
        <taxon>Tracheophyta</taxon>
        <taxon>Spermatophyta</taxon>
        <taxon>Magnoliopsida</taxon>
        <taxon>eudicotyledons</taxon>
        <taxon>Gunneridae</taxon>
        <taxon>Pentapetalae</taxon>
        <taxon>rosids</taxon>
        <taxon>malvids</taxon>
        <taxon>Sapindales</taxon>
        <taxon>Anacardiaceae</taxon>
        <taxon>Pistacia</taxon>
    </lineage>
</organism>
<evidence type="ECO:0000313" key="2">
    <source>
        <dbReference type="Proteomes" id="UP001164250"/>
    </source>
</evidence>
<dbReference type="Proteomes" id="UP001164250">
    <property type="component" value="Chromosome 7"/>
</dbReference>
<accession>A0ACC1B1S1</accession>
<dbReference type="EMBL" id="CM047903">
    <property type="protein sequence ID" value="KAJ0092860.1"/>
    <property type="molecule type" value="Genomic_DNA"/>
</dbReference>
<proteinExistence type="predicted"/>
<gene>
    <name evidence="1" type="ORF">Patl1_25955</name>
</gene>
<name>A0ACC1B1S1_9ROSI</name>
<protein>
    <submittedName>
        <fullName evidence="1">Uncharacterized protein</fullName>
    </submittedName>
</protein>
<sequence length="408" mass="44560">MGFLDTPDLGMGAPRGSESDSSFSLQWIFAFAPSSILSLISSFLFYQSKAEATGSVFFIDNPQHQYLRTPSQNDVFQSHSMLLSEVGAVVSVLLGFAPPATLAADGSSKLNEVLVPNPFNRPRAVLMLEVRGVADPKLVVDLDSMQLFDAFNSKVILGSNKVDIQLPDEDEVSVVFLDEQLADHSEKEIHELASWLGGSYVADASEPLNGELTIPVANGVNVNLHMSKESHFSSLQKAERDFAFSLLALCRNIKRAMGVHEDLAQSKQGPAELMMGFFDGIKALQEQYGPEGVGQQGMRLLLATLSKIFDSLQTSYEGQIVGVIFFNGASPPESETVLNLMFTSRPSSRWLAESNSNATMAAEVVLVRRTLAWLTGIILLIATLLGIYFLLNMPLTRDTLLYSNVKLD</sequence>
<reference evidence="2" key="1">
    <citation type="journal article" date="2023" name="G3 (Bethesda)">
        <title>Genome assembly and association tests identify interacting loci associated with vigor, precocity, and sex in interspecific pistachio rootstocks.</title>
        <authorList>
            <person name="Palmer W."/>
            <person name="Jacygrad E."/>
            <person name="Sagayaradj S."/>
            <person name="Cavanaugh K."/>
            <person name="Han R."/>
            <person name="Bertier L."/>
            <person name="Beede B."/>
            <person name="Kafkas S."/>
            <person name="Golino D."/>
            <person name="Preece J."/>
            <person name="Michelmore R."/>
        </authorList>
    </citation>
    <scope>NUCLEOTIDE SEQUENCE [LARGE SCALE GENOMIC DNA]</scope>
</reference>